<feature type="domain" description="VAN3-binding protein-like auxin canalisation" evidence="2">
    <location>
        <begin position="118"/>
        <end position="273"/>
    </location>
</feature>
<dbReference type="InterPro" id="IPR013666">
    <property type="entry name" value="PH_pln"/>
</dbReference>
<dbReference type="AlphaFoldDB" id="A0AAW1W298"/>
<sequence>MEETPGRSVSYVTQHQPTNTVRNGKLESWRRADQWSLQRKETLSPSSSSCCSSLGIPHSPIRAMEFLSRSWSPSAYNFQQMFTSSINMFPSHEEKLDDEFSLEEKEEKLQMEAIHELTPESSSRSTFISNTSRVDNIWMNTKGWLGGKSLTSLLRRSRAKKKEDGRLQTASIHAALSVTRLAAAIASVTAAKRSIDTESESAQDIGDIVASAAALVTTVCAEAAESLGAQTIHVSSAINSGWATQTTSDMITLTAAAATSLRGVAALKARAMADSYFPRPQNFVRIKAELSVVTPSGSKRYGWASIYSKHSQLMLRLQKKHLGFLATTKEYKILHVEEGTREAQGNPSISLRSNSGYIKLLFKDENQSLVWTTSISNLLRLQYLS</sequence>
<feature type="region of interest" description="Disordered" evidence="1">
    <location>
        <begin position="1"/>
        <end position="20"/>
    </location>
</feature>
<dbReference type="InterPro" id="IPR008546">
    <property type="entry name" value="VAN3-bd-like_auxin_canal"/>
</dbReference>
<feature type="domain" description="Pleckstrin-like plant" evidence="3">
    <location>
        <begin position="289"/>
        <end position="381"/>
    </location>
</feature>
<evidence type="ECO:0000259" key="3">
    <source>
        <dbReference type="Pfam" id="PF08458"/>
    </source>
</evidence>
<keyword evidence="5" id="KW-1185">Reference proteome</keyword>
<evidence type="ECO:0008006" key="6">
    <source>
        <dbReference type="Google" id="ProtNLM"/>
    </source>
</evidence>
<proteinExistence type="predicted"/>
<dbReference type="GO" id="GO:0010087">
    <property type="term" value="P:phloem or xylem histogenesis"/>
    <property type="evidence" value="ECO:0007669"/>
    <property type="project" value="TreeGrafter"/>
</dbReference>
<feature type="compositionally biased region" description="Polar residues" evidence="1">
    <location>
        <begin position="10"/>
        <end position="20"/>
    </location>
</feature>
<dbReference type="EMBL" id="JBEDUW010000007">
    <property type="protein sequence ID" value="KAK9914638.1"/>
    <property type="molecule type" value="Genomic_DNA"/>
</dbReference>
<protein>
    <recommendedName>
        <fullName evidence="6">VAN3-binding protein</fullName>
    </recommendedName>
</protein>
<comment type="caution">
    <text evidence="4">The sequence shown here is derived from an EMBL/GenBank/DDBJ whole genome shotgun (WGS) entry which is preliminary data.</text>
</comment>
<name>A0AAW1W298_RUBAR</name>
<dbReference type="PANTHER" id="PTHR31351">
    <property type="entry name" value="EXPRESSED PROTEIN"/>
    <property type="match status" value="1"/>
</dbReference>
<organism evidence="4 5">
    <name type="scientific">Rubus argutus</name>
    <name type="common">Southern blackberry</name>
    <dbReference type="NCBI Taxonomy" id="59490"/>
    <lineage>
        <taxon>Eukaryota</taxon>
        <taxon>Viridiplantae</taxon>
        <taxon>Streptophyta</taxon>
        <taxon>Embryophyta</taxon>
        <taxon>Tracheophyta</taxon>
        <taxon>Spermatophyta</taxon>
        <taxon>Magnoliopsida</taxon>
        <taxon>eudicotyledons</taxon>
        <taxon>Gunneridae</taxon>
        <taxon>Pentapetalae</taxon>
        <taxon>rosids</taxon>
        <taxon>fabids</taxon>
        <taxon>Rosales</taxon>
        <taxon>Rosaceae</taxon>
        <taxon>Rosoideae</taxon>
        <taxon>Rosoideae incertae sedis</taxon>
        <taxon>Rubus</taxon>
    </lineage>
</organism>
<evidence type="ECO:0000256" key="1">
    <source>
        <dbReference type="SAM" id="MobiDB-lite"/>
    </source>
</evidence>
<accession>A0AAW1W298</accession>
<gene>
    <name evidence="4" type="ORF">M0R45_038407</name>
</gene>
<evidence type="ECO:0000313" key="4">
    <source>
        <dbReference type="EMBL" id="KAK9914638.1"/>
    </source>
</evidence>
<dbReference type="Pfam" id="PF05703">
    <property type="entry name" value="Auxin_canalis"/>
    <property type="match status" value="1"/>
</dbReference>
<dbReference type="GO" id="GO:0009734">
    <property type="term" value="P:auxin-activated signaling pathway"/>
    <property type="evidence" value="ECO:0007669"/>
    <property type="project" value="TreeGrafter"/>
</dbReference>
<dbReference type="GO" id="GO:0010305">
    <property type="term" value="P:leaf vascular tissue pattern formation"/>
    <property type="evidence" value="ECO:0007669"/>
    <property type="project" value="TreeGrafter"/>
</dbReference>
<dbReference type="PANTHER" id="PTHR31351:SF30">
    <property type="entry name" value="VAN3-BINDING PROTEIN-LIKE"/>
    <property type="match status" value="1"/>
</dbReference>
<reference evidence="4 5" key="1">
    <citation type="journal article" date="2023" name="G3 (Bethesda)">
        <title>A chromosome-length genome assembly and annotation of blackberry (Rubus argutus, cv. 'Hillquist').</title>
        <authorList>
            <person name="Bruna T."/>
            <person name="Aryal R."/>
            <person name="Dudchenko O."/>
            <person name="Sargent D.J."/>
            <person name="Mead D."/>
            <person name="Buti M."/>
            <person name="Cavallini A."/>
            <person name="Hytonen T."/>
            <person name="Andres J."/>
            <person name="Pham M."/>
            <person name="Weisz D."/>
            <person name="Mascagni F."/>
            <person name="Usai G."/>
            <person name="Natali L."/>
            <person name="Bassil N."/>
            <person name="Fernandez G.E."/>
            <person name="Lomsadze A."/>
            <person name="Armour M."/>
            <person name="Olukolu B."/>
            <person name="Poorten T."/>
            <person name="Britton C."/>
            <person name="Davik J."/>
            <person name="Ashrafi H."/>
            <person name="Aiden E.L."/>
            <person name="Borodovsky M."/>
            <person name="Worthington M."/>
        </authorList>
    </citation>
    <scope>NUCLEOTIDE SEQUENCE [LARGE SCALE GENOMIC DNA]</scope>
    <source>
        <strain evidence="4">PI 553951</strain>
    </source>
</reference>
<dbReference type="InterPro" id="IPR040269">
    <property type="entry name" value="VAB"/>
</dbReference>
<evidence type="ECO:0000259" key="2">
    <source>
        <dbReference type="Pfam" id="PF05703"/>
    </source>
</evidence>
<dbReference type="Proteomes" id="UP001457282">
    <property type="component" value="Unassembled WGS sequence"/>
</dbReference>
<evidence type="ECO:0000313" key="5">
    <source>
        <dbReference type="Proteomes" id="UP001457282"/>
    </source>
</evidence>
<dbReference type="Pfam" id="PF08458">
    <property type="entry name" value="PH_2"/>
    <property type="match status" value="1"/>
</dbReference>